<feature type="region of interest" description="Disordered" evidence="6">
    <location>
        <begin position="82"/>
        <end position="126"/>
    </location>
</feature>
<dbReference type="InterPro" id="IPR013087">
    <property type="entry name" value="Znf_C2H2_type"/>
</dbReference>
<evidence type="ECO:0000313" key="10">
    <source>
        <dbReference type="RefSeq" id="XP_072844699.1"/>
    </source>
</evidence>
<feature type="domain" description="C2H2-type" evidence="7">
    <location>
        <begin position="327"/>
        <end position="354"/>
    </location>
</feature>
<dbReference type="Pfam" id="PF01352">
    <property type="entry name" value="KRAB"/>
    <property type="match status" value="1"/>
</dbReference>
<keyword evidence="4" id="KW-0862">Zinc</keyword>
<dbReference type="Proteomes" id="UP001652642">
    <property type="component" value="Chromosome 2"/>
</dbReference>
<dbReference type="CDD" id="cd07765">
    <property type="entry name" value="KRAB_A-box"/>
    <property type="match status" value="1"/>
</dbReference>
<evidence type="ECO:0000256" key="1">
    <source>
        <dbReference type="ARBA" id="ARBA00022723"/>
    </source>
</evidence>
<dbReference type="InterPro" id="IPR036051">
    <property type="entry name" value="KRAB_dom_sf"/>
</dbReference>
<feature type="domain" description="C2H2-type" evidence="7">
    <location>
        <begin position="384"/>
        <end position="411"/>
    </location>
</feature>
<dbReference type="Gene3D" id="6.10.140.140">
    <property type="match status" value="1"/>
</dbReference>
<dbReference type="SMART" id="SM00349">
    <property type="entry name" value="KRAB"/>
    <property type="match status" value="1"/>
</dbReference>
<dbReference type="Pfam" id="PF13912">
    <property type="entry name" value="zf-C2H2_6"/>
    <property type="match status" value="1"/>
</dbReference>
<feature type="region of interest" description="Disordered" evidence="6">
    <location>
        <begin position="175"/>
        <end position="214"/>
    </location>
</feature>
<dbReference type="SUPFAM" id="SSF57667">
    <property type="entry name" value="beta-beta-alpha zinc fingers"/>
    <property type="match status" value="3"/>
</dbReference>
<evidence type="ECO:0000256" key="5">
    <source>
        <dbReference type="PROSITE-ProRule" id="PRU00042"/>
    </source>
</evidence>
<evidence type="ECO:0000256" key="4">
    <source>
        <dbReference type="ARBA" id="ARBA00022833"/>
    </source>
</evidence>
<proteinExistence type="predicted"/>
<gene>
    <name evidence="10" type="primary">LOC110090352</name>
</gene>
<dbReference type="Pfam" id="PF00096">
    <property type="entry name" value="zf-C2H2"/>
    <property type="match status" value="3"/>
</dbReference>
<dbReference type="InterPro" id="IPR050758">
    <property type="entry name" value="Znf_C2H2-type"/>
</dbReference>
<dbReference type="GeneID" id="110090352"/>
<dbReference type="PROSITE" id="PS50805">
    <property type="entry name" value="KRAB"/>
    <property type="match status" value="1"/>
</dbReference>
<dbReference type="PANTHER" id="PTHR23234:SF10">
    <property type="entry name" value="RIKEN CDNA 6720489N17 GENE-RELATED"/>
    <property type="match status" value="1"/>
</dbReference>
<keyword evidence="9" id="KW-1185">Reference proteome</keyword>
<dbReference type="RefSeq" id="XP_072844699.1">
    <property type="nucleotide sequence ID" value="XM_072988598.1"/>
</dbReference>
<keyword evidence="1" id="KW-0479">Metal-binding</keyword>
<protein>
    <submittedName>
        <fullName evidence="10">Zinc finger protein 324A-like</fullName>
    </submittedName>
</protein>
<feature type="domain" description="C2H2-type" evidence="7">
    <location>
        <begin position="412"/>
        <end position="439"/>
    </location>
</feature>
<keyword evidence="3 5" id="KW-0863">Zinc-finger</keyword>
<dbReference type="InterPro" id="IPR036236">
    <property type="entry name" value="Znf_C2H2_sf"/>
</dbReference>
<feature type="compositionally biased region" description="Basic and acidic residues" evidence="6">
    <location>
        <begin position="192"/>
        <end position="201"/>
    </location>
</feature>
<accession>A0ABM5FH16</accession>
<dbReference type="PROSITE" id="PS00028">
    <property type="entry name" value="ZINC_FINGER_C2H2_1"/>
    <property type="match status" value="4"/>
</dbReference>
<evidence type="ECO:0000259" key="8">
    <source>
        <dbReference type="PROSITE" id="PS50805"/>
    </source>
</evidence>
<dbReference type="Gene3D" id="3.30.160.60">
    <property type="entry name" value="Classic Zinc Finger"/>
    <property type="match status" value="4"/>
</dbReference>
<dbReference type="SUPFAM" id="SSF109640">
    <property type="entry name" value="KRAB domain (Kruppel-associated box)"/>
    <property type="match status" value="1"/>
</dbReference>
<evidence type="ECO:0000256" key="6">
    <source>
        <dbReference type="SAM" id="MobiDB-lite"/>
    </source>
</evidence>
<dbReference type="PROSITE" id="PS50157">
    <property type="entry name" value="ZINC_FINGER_C2H2_2"/>
    <property type="match status" value="4"/>
</dbReference>
<evidence type="ECO:0000259" key="7">
    <source>
        <dbReference type="PROSITE" id="PS50157"/>
    </source>
</evidence>
<organism evidence="9 10">
    <name type="scientific">Pogona vitticeps</name>
    <name type="common">central bearded dragon</name>
    <dbReference type="NCBI Taxonomy" id="103695"/>
    <lineage>
        <taxon>Eukaryota</taxon>
        <taxon>Metazoa</taxon>
        <taxon>Chordata</taxon>
        <taxon>Craniata</taxon>
        <taxon>Vertebrata</taxon>
        <taxon>Euteleostomi</taxon>
        <taxon>Lepidosauria</taxon>
        <taxon>Squamata</taxon>
        <taxon>Bifurcata</taxon>
        <taxon>Unidentata</taxon>
        <taxon>Episquamata</taxon>
        <taxon>Toxicofera</taxon>
        <taxon>Iguania</taxon>
        <taxon>Acrodonta</taxon>
        <taxon>Agamidae</taxon>
        <taxon>Amphibolurinae</taxon>
        <taxon>Pogona</taxon>
    </lineage>
</organism>
<dbReference type="SMART" id="SM00355">
    <property type="entry name" value="ZnF_C2H2"/>
    <property type="match status" value="4"/>
</dbReference>
<reference evidence="10" key="2">
    <citation type="submission" date="2025-08" db="UniProtKB">
        <authorList>
            <consortium name="RefSeq"/>
        </authorList>
    </citation>
    <scope>IDENTIFICATION</scope>
</reference>
<evidence type="ECO:0000256" key="2">
    <source>
        <dbReference type="ARBA" id="ARBA00022737"/>
    </source>
</evidence>
<keyword evidence="2" id="KW-0677">Repeat</keyword>
<dbReference type="PANTHER" id="PTHR23234">
    <property type="entry name" value="ZNF44 PROTEIN"/>
    <property type="match status" value="1"/>
</dbReference>
<dbReference type="InterPro" id="IPR001909">
    <property type="entry name" value="KRAB"/>
</dbReference>
<evidence type="ECO:0000313" key="9">
    <source>
        <dbReference type="Proteomes" id="UP001652642"/>
    </source>
</evidence>
<feature type="domain" description="KRAB" evidence="8">
    <location>
        <begin position="28"/>
        <end position="113"/>
    </location>
</feature>
<sequence>MMSQICMGSNHLCSDEEEPAVKPSQILVTFEDVAVYFTEEEWVLLDAGQKVLYQEVMMENYRMFVSLVQEVLPGINMEEQDSTAAHQAWQRTEREEQDEPVVLHGSVDREKSPAEPELGQNPAGGLEGEWEDHFLSFLTMAVSLLSGQAPSQPSLKYRAMAFQASSKGSSDLQWWPRREASGSGSHLLESQENFRPERMERTNPSGASLGKEKGKCFRSPKMEEACGFQPEARSLLDREPSVALLCEEGVEREPRWAFFEELTSNKRKKRDQTCVGRILPLSPDQAEDQTIPTEGPKTYSCSYCEKCFEESSDLVAHERAHIREKIYQCSDCEKRFSHLIDLLTHKKNHQGENPHRCPLDCGRCLRQRASSMIDQKAPTGEQACRCPACGVRFSWKSNLIRHWRTHTGEKPHQCSECGKSYTRKTSLDRHKKIHMRERPCVGDSPSMGQASVGIVLI</sequence>
<feature type="compositionally biased region" description="Polar residues" evidence="6">
    <location>
        <begin position="182"/>
        <end position="191"/>
    </location>
</feature>
<name>A0ABM5FH16_9SAUR</name>
<evidence type="ECO:0000256" key="3">
    <source>
        <dbReference type="ARBA" id="ARBA00022771"/>
    </source>
</evidence>
<feature type="domain" description="C2H2-type" evidence="7">
    <location>
        <begin position="299"/>
        <end position="326"/>
    </location>
</feature>
<reference evidence="9" key="1">
    <citation type="submission" date="2025-05" db="UniProtKB">
        <authorList>
            <consortium name="RefSeq"/>
        </authorList>
    </citation>
    <scope>NUCLEOTIDE SEQUENCE [LARGE SCALE GENOMIC DNA]</scope>
</reference>